<organism evidence="1 2">
    <name type="scientific">Rhabditophanes sp. KR3021</name>
    <dbReference type="NCBI Taxonomy" id="114890"/>
    <lineage>
        <taxon>Eukaryota</taxon>
        <taxon>Metazoa</taxon>
        <taxon>Ecdysozoa</taxon>
        <taxon>Nematoda</taxon>
        <taxon>Chromadorea</taxon>
        <taxon>Rhabditida</taxon>
        <taxon>Tylenchina</taxon>
        <taxon>Panagrolaimomorpha</taxon>
        <taxon>Strongyloidoidea</taxon>
        <taxon>Alloionematidae</taxon>
        <taxon>Rhabditophanes</taxon>
    </lineage>
</organism>
<dbReference type="Proteomes" id="UP000095286">
    <property type="component" value="Unplaced"/>
</dbReference>
<sequence>MSSRVARIYQPGNPQTRVFLADFWMRVVQTPKCGRERLPPNGVKLEVDPRMSRHDVRQYLEKIYKIPVADVRIQNKMGDITWNAPLDKQFRKAVWKDEDKKYAFIFMPKGNSFEYPDMFDENKLDKDLDPIKQEIAKDATNQGYGNRDRGTTGTLLP</sequence>
<evidence type="ECO:0000313" key="2">
    <source>
        <dbReference type="WBParaSite" id="RSKR_0001019800.1"/>
    </source>
</evidence>
<protein>
    <submittedName>
        <fullName evidence="2">L51_S25_CI-B8 domain-containing protein</fullName>
    </submittedName>
</protein>
<reference evidence="2" key="1">
    <citation type="submission" date="2016-11" db="UniProtKB">
        <authorList>
            <consortium name="WormBaseParasite"/>
        </authorList>
    </citation>
    <scope>IDENTIFICATION</scope>
    <source>
        <strain evidence="2">KR3021</strain>
    </source>
</reference>
<accession>A0AC35UCE5</accession>
<proteinExistence type="predicted"/>
<dbReference type="WBParaSite" id="RSKR_0001019800.1">
    <property type="protein sequence ID" value="RSKR_0001019800.1"/>
    <property type="gene ID" value="RSKR_0001019800"/>
</dbReference>
<name>A0AC35UCE5_9BILA</name>
<evidence type="ECO:0000313" key="1">
    <source>
        <dbReference type="Proteomes" id="UP000095286"/>
    </source>
</evidence>